<accession>F4PHF9</accession>
<dbReference type="Gene3D" id="3.40.630.30">
    <property type="match status" value="1"/>
</dbReference>
<proteinExistence type="predicted"/>
<dbReference type="Proteomes" id="UP000007797">
    <property type="component" value="Unassembled WGS sequence"/>
</dbReference>
<evidence type="ECO:0000259" key="4">
    <source>
        <dbReference type="Pfam" id="PF13725"/>
    </source>
</evidence>
<evidence type="ECO:0000313" key="6">
    <source>
        <dbReference type="Proteomes" id="UP000007797"/>
    </source>
</evidence>
<keyword evidence="1" id="KW-0175">Coiled coil</keyword>
<dbReference type="GeneID" id="14876687"/>
<dbReference type="EMBL" id="GL883006">
    <property type="protein sequence ID" value="EGG25143.1"/>
    <property type="molecule type" value="Genomic_DNA"/>
</dbReference>
<feature type="domain" description="N-acetyltransferase" evidence="3">
    <location>
        <begin position="5"/>
        <end position="204"/>
    </location>
</feature>
<dbReference type="PANTHER" id="PTHR10925:SF5">
    <property type="entry name" value="RNA CYTIDINE ACETYLTRANSFERASE"/>
    <property type="match status" value="1"/>
</dbReference>
<keyword evidence="6" id="KW-1185">Reference proteome</keyword>
<sequence length="529" mass="60474">MTDDGSGLPTILCAIQVSLEGAIAKEAILNSIRKGYQSSGDLIPWTLTQHFQDEDFPRLSGARVVRIATHPDYQKMGYGTKSLELLTQYYQGDINTINEEMDEDEENEDDEDEEEEAEEEVSSSTISKSNLLIEKIKPKKNLPPLLYKLTERKPELLHYVGVSYGVTSQLYQFWSKSGYLPVYLRLASNDITGEHSCIMLKELKIGQEQQTIASEGWLSSFYQDFRKRFISLLGYDFRNFQASLALNILQDKLNKDNIENLDLYFSSYDLKRLESYTNNLVDYNVIVDMLPMVGKLLFSNQLNQVRSNLSLLQMAVILAISLQHKSLDQLATELNVQHNQVLSVFSQAMRRVSQALKQFKQQSIDDSIPKPKKVFKSKNAIVESVQDELESEEKKIKEKLYAKQEEEEEEEEVLEEPKKVKALTEKEKKKANAGKKDLDMDQFKEYLIDQDEEVWSKALKGGKIPTTISVPSAAGKRKQTDGGDDEDGSSSKKEAKDIQDPHHQLKKLKESKQQQQQQKGNSKKKSFRK</sequence>
<dbReference type="InterPro" id="IPR032672">
    <property type="entry name" value="TmcA/NAT10/Kre33"/>
</dbReference>
<dbReference type="PANTHER" id="PTHR10925">
    <property type="entry name" value="N-ACETYLTRANSFERASE 10"/>
    <property type="match status" value="1"/>
</dbReference>
<dbReference type="RefSeq" id="XP_004362994.1">
    <property type="nucleotide sequence ID" value="XM_004362937.1"/>
</dbReference>
<dbReference type="AlphaFoldDB" id="F4PHF9"/>
<protein>
    <submittedName>
        <fullName evidence="5">N-acetyltransferase</fullName>
    </submittedName>
</protein>
<dbReference type="Pfam" id="PF13718">
    <property type="entry name" value="GNAT_acetyltr_2"/>
    <property type="match status" value="1"/>
</dbReference>
<dbReference type="GO" id="GO:0000049">
    <property type="term" value="F:tRNA binding"/>
    <property type="evidence" value="ECO:0007669"/>
    <property type="project" value="TreeGrafter"/>
</dbReference>
<feature type="domain" description="Possible tRNA binding" evidence="4">
    <location>
        <begin position="217"/>
        <end position="458"/>
    </location>
</feature>
<name>F4PHF9_CACFS</name>
<dbReference type="GO" id="GO:1990883">
    <property type="term" value="F:18S rRNA cytidine N-acetyltransferase activity"/>
    <property type="evidence" value="ECO:0007669"/>
    <property type="project" value="TreeGrafter"/>
</dbReference>
<dbReference type="GO" id="GO:0030686">
    <property type="term" value="C:90S preribosome"/>
    <property type="evidence" value="ECO:0007669"/>
    <property type="project" value="TreeGrafter"/>
</dbReference>
<dbReference type="SUPFAM" id="SSF55729">
    <property type="entry name" value="Acyl-CoA N-acyltransferases (Nat)"/>
    <property type="match status" value="1"/>
</dbReference>
<evidence type="ECO:0000259" key="3">
    <source>
        <dbReference type="Pfam" id="PF13718"/>
    </source>
</evidence>
<dbReference type="GO" id="GO:0005730">
    <property type="term" value="C:nucleolus"/>
    <property type="evidence" value="ECO:0007669"/>
    <property type="project" value="TreeGrafter"/>
</dbReference>
<feature type="coiled-coil region" evidence="1">
    <location>
        <begin position="375"/>
        <end position="409"/>
    </location>
</feature>
<dbReference type="InterPro" id="IPR027992">
    <property type="entry name" value="tRNA_bind_dom"/>
</dbReference>
<feature type="region of interest" description="Disordered" evidence="2">
    <location>
        <begin position="458"/>
        <end position="529"/>
    </location>
</feature>
<evidence type="ECO:0000313" key="5">
    <source>
        <dbReference type="EMBL" id="EGG25143.1"/>
    </source>
</evidence>
<dbReference type="STRING" id="1054147.F4PHF9"/>
<dbReference type="InterPro" id="IPR016181">
    <property type="entry name" value="Acyl_CoA_acyltransferase"/>
</dbReference>
<reference evidence="6" key="1">
    <citation type="journal article" date="2011" name="Genome Res.">
        <title>Phylogeny-wide analysis of social amoeba genomes highlights ancient origins for complex intercellular communication.</title>
        <authorList>
            <person name="Heidel A.J."/>
            <person name="Lawal H.M."/>
            <person name="Felder M."/>
            <person name="Schilde C."/>
            <person name="Helps N.R."/>
            <person name="Tunggal B."/>
            <person name="Rivero F."/>
            <person name="John U."/>
            <person name="Schleicher M."/>
            <person name="Eichinger L."/>
            <person name="Platzer M."/>
            <person name="Noegel A.A."/>
            <person name="Schaap P."/>
            <person name="Gloeckner G."/>
        </authorList>
    </citation>
    <scope>NUCLEOTIDE SEQUENCE [LARGE SCALE GENOMIC DNA]</scope>
    <source>
        <strain evidence="6">SH3</strain>
    </source>
</reference>
<organism evidence="5 6">
    <name type="scientific">Cavenderia fasciculata</name>
    <name type="common">Slime mold</name>
    <name type="synonym">Dictyostelium fasciculatum</name>
    <dbReference type="NCBI Taxonomy" id="261658"/>
    <lineage>
        <taxon>Eukaryota</taxon>
        <taxon>Amoebozoa</taxon>
        <taxon>Evosea</taxon>
        <taxon>Eumycetozoa</taxon>
        <taxon>Dictyostelia</taxon>
        <taxon>Acytosteliales</taxon>
        <taxon>Cavenderiaceae</taxon>
        <taxon>Cavenderia</taxon>
    </lineage>
</organism>
<dbReference type="InterPro" id="IPR000182">
    <property type="entry name" value="GNAT_dom"/>
</dbReference>
<gene>
    <name evidence="5" type="primary">nat10</name>
    <name evidence="5" type="ORF">DFA_03390</name>
</gene>
<dbReference type="Pfam" id="PF13725">
    <property type="entry name" value="tRNA_bind_2"/>
    <property type="match status" value="1"/>
</dbReference>
<dbReference type="KEGG" id="dfa:DFA_03390"/>
<dbReference type="GO" id="GO:1904812">
    <property type="term" value="P:rRNA acetylation involved in maturation of SSU-rRNA"/>
    <property type="evidence" value="ECO:0007669"/>
    <property type="project" value="TreeGrafter"/>
</dbReference>
<feature type="region of interest" description="Disordered" evidence="2">
    <location>
        <begin position="101"/>
        <end position="126"/>
    </location>
</feature>
<evidence type="ECO:0000256" key="1">
    <source>
        <dbReference type="SAM" id="Coils"/>
    </source>
</evidence>
<evidence type="ECO:0000256" key="2">
    <source>
        <dbReference type="SAM" id="MobiDB-lite"/>
    </source>
</evidence>
<feature type="compositionally biased region" description="Basic and acidic residues" evidence="2">
    <location>
        <begin position="489"/>
        <end position="512"/>
    </location>
</feature>
<feature type="compositionally biased region" description="Acidic residues" evidence="2">
    <location>
        <begin position="101"/>
        <end position="121"/>
    </location>
</feature>
<dbReference type="OrthoDB" id="10067491at2759"/>